<gene>
    <name evidence="4" type="ORF">H4R34_004474</name>
</gene>
<dbReference type="Pfam" id="PF00498">
    <property type="entry name" value="FHA"/>
    <property type="match status" value="1"/>
</dbReference>
<dbReference type="SUPFAM" id="SSF49879">
    <property type="entry name" value="SMAD/FHA domain"/>
    <property type="match status" value="1"/>
</dbReference>
<dbReference type="PANTHER" id="PTHR23106">
    <property type="entry name" value="ANGIOGENIC FACTOR WITH G PATCH AND FHA DOMAINS 1"/>
    <property type="match status" value="1"/>
</dbReference>
<comment type="caution">
    <text evidence="4">The sequence shown here is derived from an EMBL/GenBank/DDBJ whole genome shotgun (WGS) entry which is preliminary data.</text>
</comment>
<reference evidence="4" key="1">
    <citation type="submission" date="2022-07" db="EMBL/GenBank/DDBJ databases">
        <title>Phylogenomic reconstructions and comparative analyses of Kickxellomycotina fungi.</title>
        <authorList>
            <person name="Reynolds N.K."/>
            <person name="Stajich J.E."/>
            <person name="Barry K."/>
            <person name="Grigoriev I.V."/>
            <person name="Crous P."/>
            <person name="Smith M.E."/>
        </authorList>
    </citation>
    <scope>NUCLEOTIDE SEQUENCE</scope>
    <source>
        <strain evidence="4">RSA 567</strain>
    </source>
</reference>
<evidence type="ECO:0000256" key="1">
    <source>
        <dbReference type="SAM" id="MobiDB-lite"/>
    </source>
</evidence>
<evidence type="ECO:0000313" key="4">
    <source>
        <dbReference type="EMBL" id="KAJ1975076.1"/>
    </source>
</evidence>
<feature type="region of interest" description="Disordered" evidence="1">
    <location>
        <begin position="373"/>
        <end position="405"/>
    </location>
</feature>
<evidence type="ECO:0000259" key="2">
    <source>
        <dbReference type="PROSITE" id="PS50006"/>
    </source>
</evidence>
<feature type="domain" description="FHA" evidence="2">
    <location>
        <begin position="180"/>
        <end position="236"/>
    </location>
</feature>
<sequence>MADTDVFDQLMQDYVGLRDASANPSSSTQHSLNQTKESTICSTHAPPAVAGFEPTQPDRQYWFHADLNLWYDAATRVYSVYDSATTTYVPVNITDYYTAPSSPTADSAGVAKGAMTLHDWAQQSATHAIDCPMTPTSSATAPTGNTAPGAAELPPLLRLVVLESATLLPGQVVMVSADGVTVGRDRAPAGLRLRIPDMATSRYHAYIFCHAQPDQVSFVDPFAPSPVVHDAAGVQGFTSHRGSEPPPTASSHGLSNASDREEGELDDEVCGQGPDSHGHPATADHSNHEKLALSANVPPSHQFWVVDCGSQHGTFVNDHRLSNPKEASRPTAVQHGDTLTFGTTVFGVHQHLDSEWGCCQQCLLHANNQIPTAESATGPSSHTQLLIPSSSSQSAAQSPPQSSLLAPAPAASMIAPGVILSAPPQRHPQSPSPVVTNDRWHRTPTASPRAAQRTVRRQPPRDYNQASHSSSPIHLTSKNATTRTLKEQSATAPFPKPAHFPPLPKSVAQTVMEKMGWSRGQGLGKHQSGVTEPIAVAMRPVRSGLGFCTAPHQLPMLPTTESTTLVDSVQATKRARIQRLTQHRYYQTTNE</sequence>
<dbReference type="Proteomes" id="UP001151582">
    <property type="component" value="Unassembled WGS sequence"/>
</dbReference>
<feature type="region of interest" description="Disordered" evidence="1">
    <location>
        <begin position="236"/>
        <end position="286"/>
    </location>
</feature>
<dbReference type="PANTHER" id="PTHR23106:SF24">
    <property type="entry name" value="ANGIOGENIC FACTOR WITH G PATCH AND FHA DOMAINS 1"/>
    <property type="match status" value="1"/>
</dbReference>
<dbReference type="Pfam" id="PF01585">
    <property type="entry name" value="G-patch"/>
    <property type="match status" value="1"/>
</dbReference>
<feature type="compositionally biased region" description="Polar residues" evidence="1">
    <location>
        <begin position="373"/>
        <end position="383"/>
    </location>
</feature>
<feature type="region of interest" description="Disordered" evidence="1">
    <location>
        <begin position="420"/>
        <end position="502"/>
    </location>
</feature>
<feature type="compositionally biased region" description="Low complexity" evidence="1">
    <location>
        <begin position="384"/>
        <end position="405"/>
    </location>
</feature>
<dbReference type="SMART" id="SM00443">
    <property type="entry name" value="G_patch"/>
    <property type="match status" value="1"/>
</dbReference>
<keyword evidence="5" id="KW-1185">Reference proteome</keyword>
<feature type="compositionally biased region" description="Polar residues" evidence="1">
    <location>
        <begin position="464"/>
        <end position="491"/>
    </location>
</feature>
<dbReference type="PROSITE" id="PS50174">
    <property type="entry name" value="G_PATCH"/>
    <property type="match status" value="1"/>
</dbReference>
<feature type="domain" description="FHA" evidence="2">
    <location>
        <begin position="288"/>
        <end position="321"/>
    </location>
</feature>
<protein>
    <recommendedName>
        <fullName evidence="6">G-patch domain-containing protein</fullName>
    </recommendedName>
</protein>
<dbReference type="InterPro" id="IPR053027">
    <property type="entry name" value="AGGF1"/>
</dbReference>
<dbReference type="AlphaFoldDB" id="A0A9W8B4U4"/>
<accession>A0A9W8B4U4</accession>
<name>A0A9W8B4U4_9FUNG</name>
<dbReference type="GO" id="GO:0003676">
    <property type="term" value="F:nucleic acid binding"/>
    <property type="evidence" value="ECO:0007669"/>
    <property type="project" value="InterPro"/>
</dbReference>
<dbReference type="Gene3D" id="2.60.200.20">
    <property type="match status" value="1"/>
</dbReference>
<evidence type="ECO:0000259" key="3">
    <source>
        <dbReference type="PROSITE" id="PS50174"/>
    </source>
</evidence>
<dbReference type="PROSITE" id="PS50006">
    <property type="entry name" value="FHA_DOMAIN"/>
    <property type="match status" value="2"/>
</dbReference>
<feature type="domain" description="G-patch" evidence="3">
    <location>
        <begin position="504"/>
        <end position="550"/>
    </location>
</feature>
<dbReference type="OrthoDB" id="21470at2759"/>
<proteinExistence type="predicted"/>
<dbReference type="InterPro" id="IPR000253">
    <property type="entry name" value="FHA_dom"/>
</dbReference>
<evidence type="ECO:0000313" key="5">
    <source>
        <dbReference type="Proteomes" id="UP001151582"/>
    </source>
</evidence>
<dbReference type="InterPro" id="IPR008984">
    <property type="entry name" value="SMAD_FHA_dom_sf"/>
</dbReference>
<organism evidence="4 5">
    <name type="scientific">Dimargaris verticillata</name>
    <dbReference type="NCBI Taxonomy" id="2761393"/>
    <lineage>
        <taxon>Eukaryota</taxon>
        <taxon>Fungi</taxon>
        <taxon>Fungi incertae sedis</taxon>
        <taxon>Zoopagomycota</taxon>
        <taxon>Kickxellomycotina</taxon>
        <taxon>Dimargaritomycetes</taxon>
        <taxon>Dimargaritales</taxon>
        <taxon>Dimargaritaceae</taxon>
        <taxon>Dimargaris</taxon>
    </lineage>
</organism>
<dbReference type="EMBL" id="JANBQB010000572">
    <property type="protein sequence ID" value="KAJ1975076.1"/>
    <property type="molecule type" value="Genomic_DNA"/>
</dbReference>
<dbReference type="InterPro" id="IPR000467">
    <property type="entry name" value="G_patch_dom"/>
</dbReference>
<evidence type="ECO:0008006" key="6">
    <source>
        <dbReference type="Google" id="ProtNLM"/>
    </source>
</evidence>